<dbReference type="EMBL" id="MK310226">
    <property type="protein sequence ID" value="QBI90045.1"/>
    <property type="molecule type" value="Genomic_DNA"/>
</dbReference>
<sequence>MSYNSIDLQTVVAQTGTALDEISRSEPLTIAAPLFIILATYVLFYEGLLWTVGSDGWRGIRSQLPLLDEVADSIGAYTHYEIDPEKETVGTLEADVDEAVDHFQEELGYLDGPVAAHKGLPDGREEVASLVKYGFEKYDIWFEAEVIEGMPKGIRFLVMLLIPNQRHVTLFEGDEPGEVLVTAHQEYSAHSVLFAYWHMIGKGMDIDRGVREVVDELKEDERFEASSRAKDLWLEWLKSPQ</sequence>
<keyword evidence="3" id="KW-1185">Reference proteome</keyword>
<evidence type="ECO:0000313" key="2">
    <source>
        <dbReference type="EMBL" id="QBI90045.1"/>
    </source>
</evidence>
<name>A0A481V9G9_9CAUD</name>
<keyword evidence="1" id="KW-0472">Membrane</keyword>
<reference evidence="3" key="1">
    <citation type="journal article" date="2019" name="Genes (Basel)">
        <title>Halobacterium salinarum virus ChaoS9, a Novel Halovirus Related to PhiH1 and PhiCh1.</title>
        <authorList>
            <person name="Dyall-Smith M."/>
            <person name="Palm P."/>
            <person name="Wanner G."/>
            <person name="Witte A."/>
            <person name="Oesterhelt D."/>
            <person name="Pfeiffer F."/>
        </authorList>
    </citation>
    <scope>NUCLEOTIDE SEQUENCE [LARGE SCALE GENOMIC DNA]</scope>
</reference>
<dbReference type="Proteomes" id="UP000294095">
    <property type="component" value="Segment"/>
</dbReference>
<evidence type="ECO:0000313" key="3">
    <source>
        <dbReference type="Proteomes" id="UP000294095"/>
    </source>
</evidence>
<gene>
    <name evidence="2" type="ORF">ChaoS9_200</name>
</gene>
<feature type="transmembrane region" description="Helical" evidence="1">
    <location>
        <begin position="30"/>
        <end position="52"/>
    </location>
</feature>
<accession>A0A481V9G9</accession>
<keyword evidence="1 2" id="KW-0812">Transmembrane</keyword>
<keyword evidence="1" id="KW-1133">Transmembrane helix</keyword>
<evidence type="ECO:0000256" key="1">
    <source>
        <dbReference type="SAM" id="Phobius"/>
    </source>
</evidence>
<organism evidence="2 3">
    <name type="scientific">Halobacterium phage ChaoS9</name>
    <dbReference type="NCBI Taxonomy" id="2847105"/>
    <lineage>
        <taxon>Viruses</taxon>
        <taxon>Duplodnaviria</taxon>
        <taxon>Heunggongvirae</taxon>
        <taxon>Uroviricota</taxon>
        <taxon>Caudoviricetes</taxon>
        <taxon>Vertoviridae</taxon>
        <taxon>Chaovirus</taxon>
        <taxon>Chaovirus bigenum</taxon>
        <taxon>Chaovirus ChaoS9</taxon>
    </lineage>
</organism>
<protein>
    <submittedName>
        <fullName evidence="2">Transmembrane domain protein</fullName>
    </submittedName>
</protein>
<proteinExistence type="predicted"/>